<evidence type="ECO:0000313" key="10">
    <source>
        <dbReference type="Proteomes" id="UP000713904"/>
    </source>
</evidence>
<keyword evidence="2 7" id="KW-0444">Lipid biosynthesis</keyword>
<keyword evidence="1 7" id="KW-0596">Phosphopantetheine</keyword>
<protein>
    <recommendedName>
        <fullName evidence="7">Acyl carrier protein</fullName>
        <shortName evidence="7">ACP</shortName>
    </recommendedName>
</protein>
<dbReference type="HAMAP" id="MF_01217">
    <property type="entry name" value="Acyl_carrier"/>
    <property type="match status" value="1"/>
</dbReference>
<keyword evidence="3 7" id="KW-0597">Phosphoprotein</keyword>
<dbReference type="Gene3D" id="1.10.1200.10">
    <property type="entry name" value="ACP-like"/>
    <property type="match status" value="1"/>
</dbReference>
<dbReference type="InterPro" id="IPR009081">
    <property type="entry name" value="PP-bd_ACP"/>
</dbReference>
<dbReference type="PANTHER" id="PTHR20863">
    <property type="entry name" value="ACYL CARRIER PROTEIN"/>
    <property type="match status" value="1"/>
</dbReference>
<evidence type="ECO:0000256" key="4">
    <source>
        <dbReference type="ARBA" id="ARBA00022832"/>
    </source>
</evidence>
<feature type="domain" description="Carrier" evidence="8">
    <location>
        <begin position="1"/>
        <end position="74"/>
    </location>
</feature>
<keyword evidence="10" id="KW-1185">Reference proteome</keyword>
<comment type="function">
    <text evidence="7">Carrier of the growing fatty acid chain in fatty acid biosynthesis.</text>
</comment>
<evidence type="ECO:0000256" key="3">
    <source>
        <dbReference type="ARBA" id="ARBA00022553"/>
    </source>
</evidence>
<dbReference type="InterPro" id="IPR036736">
    <property type="entry name" value="ACP-like_sf"/>
</dbReference>
<dbReference type="Pfam" id="PF00550">
    <property type="entry name" value="PP-binding"/>
    <property type="match status" value="1"/>
</dbReference>
<comment type="similarity">
    <text evidence="7">Belongs to the acyl carrier protein (ACP) family.</text>
</comment>
<organism evidence="9 10">
    <name type="scientific">Peptostreptococcus canis</name>
    <dbReference type="NCBI Taxonomy" id="1159213"/>
    <lineage>
        <taxon>Bacteria</taxon>
        <taxon>Bacillati</taxon>
        <taxon>Bacillota</taxon>
        <taxon>Clostridia</taxon>
        <taxon>Peptostreptococcales</taxon>
        <taxon>Peptostreptococcaceae</taxon>
        <taxon>Peptostreptococcus</taxon>
    </lineage>
</organism>
<dbReference type="NCBIfam" id="NF002148">
    <property type="entry name" value="PRK00982.1-2"/>
    <property type="match status" value="1"/>
</dbReference>
<keyword evidence="7" id="KW-0963">Cytoplasm</keyword>
<comment type="pathway">
    <text evidence="7">Lipid metabolism; fatty acid biosynthesis.</text>
</comment>
<keyword evidence="6 7" id="KW-0275">Fatty acid biosynthesis</keyword>
<evidence type="ECO:0000259" key="8">
    <source>
        <dbReference type="PROSITE" id="PS50075"/>
    </source>
</evidence>
<keyword evidence="5 7" id="KW-0443">Lipid metabolism</keyword>
<dbReference type="InterPro" id="IPR003231">
    <property type="entry name" value="ACP"/>
</dbReference>
<dbReference type="EMBL" id="JABGBW010000002">
    <property type="protein sequence ID" value="MBC2575811.1"/>
    <property type="molecule type" value="Genomic_DNA"/>
</dbReference>
<name>A0ABR6TK74_9FIRM</name>
<evidence type="ECO:0000256" key="6">
    <source>
        <dbReference type="ARBA" id="ARBA00023160"/>
    </source>
</evidence>
<proteinExistence type="inferred from homology"/>
<evidence type="ECO:0000256" key="1">
    <source>
        <dbReference type="ARBA" id="ARBA00022450"/>
    </source>
</evidence>
<comment type="PTM">
    <text evidence="7">4'-phosphopantetheine is transferred from CoA to a specific serine of apo-ACP by AcpS. This modification is essential for activity because fatty acids are bound in thioester linkage to the sulfhydryl of the prosthetic group.</text>
</comment>
<evidence type="ECO:0000256" key="7">
    <source>
        <dbReference type="HAMAP-Rule" id="MF_01217"/>
    </source>
</evidence>
<dbReference type="RefSeq" id="WP_185623836.1">
    <property type="nucleotide sequence ID" value="NZ_JABGBW010000002.1"/>
</dbReference>
<comment type="subcellular location">
    <subcellularLocation>
        <location evidence="7">Cytoplasm</location>
    </subcellularLocation>
</comment>
<evidence type="ECO:0000256" key="2">
    <source>
        <dbReference type="ARBA" id="ARBA00022516"/>
    </source>
</evidence>
<evidence type="ECO:0000313" key="9">
    <source>
        <dbReference type="EMBL" id="MBC2575811.1"/>
    </source>
</evidence>
<dbReference type="PROSITE" id="PS50075">
    <property type="entry name" value="CARRIER"/>
    <property type="match status" value="1"/>
</dbReference>
<evidence type="ECO:0000256" key="5">
    <source>
        <dbReference type="ARBA" id="ARBA00023098"/>
    </source>
</evidence>
<reference evidence="9 10" key="1">
    <citation type="submission" date="2020-05" db="EMBL/GenBank/DDBJ databases">
        <title>Draft genome of xy-202 and genomic insight in genome of the genus Peptostreptococcus.</title>
        <authorList>
            <person name="Zhang Z."/>
        </authorList>
    </citation>
    <scope>NUCLEOTIDE SEQUENCE [LARGE SCALE GENOMIC DNA]</scope>
    <source>
        <strain evidence="9 10">DSM 27025</strain>
    </source>
</reference>
<keyword evidence="4 7" id="KW-0276">Fatty acid metabolism</keyword>
<dbReference type="PANTHER" id="PTHR20863:SF76">
    <property type="entry name" value="CARRIER DOMAIN-CONTAINING PROTEIN"/>
    <property type="match status" value="1"/>
</dbReference>
<accession>A0ABR6TK74</accession>
<feature type="modified residue" description="O-(pantetheine 4'-phosphoryl)serine" evidence="7">
    <location>
        <position position="34"/>
    </location>
</feature>
<sequence length="75" mass="8729">MLEKIKEILAEQLDVEVEEIKDNSDIQEELGADSLDVMDIMTEIEEEFEIEVEDEAIETLRTPAKIEQYISENKK</sequence>
<dbReference type="Proteomes" id="UP000713904">
    <property type="component" value="Unassembled WGS sequence"/>
</dbReference>
<gene>
    <name evidence="7" type="primary">acpP</name>
    <name evidence="9" type="ORF">HLB29_03835</name>
</gene>
<comment type="caution">
    <text evidence="9">The sequence shown here is derived from an EMBL/GenBank/DDBJ whole genome shotgun (WGS) entry which is preliminary data.</text>
</comment>
<dbReference type="SUPFAM" id="SSF47336">
    <property type="entry name" value="ACP-like"/>
    <property type="match status" value="1"/>
</dbReference>